<dbReference type="EMBL" id="LMAR01000053">
    <property type="protein sequence ID" value="KQK29011.1"/>
    <property type="molecule type" value="Genomic_DNA"/>
</dbReference>
<protein>
    <submittedName>
        <fullName evidence="4">Predicted transcriptional regulator YheO, contains PAS and DNA-binding HTH domains</fullName>
    </submittedName>
</protein>
<dbReference type="GO" id="GO:0003677">
    <property type="term" value="F:DNA binding"/>
    <property type="evidence" value="ECO:0007669"/>
    <property type="project" value="UniProtKB-KW"/>
</dbReference>
<keyword evidence="4" id="KW-0238">DNA-binding</keyword>
<dbReference type="Pfam" id="PF13309">
    <property type="entry name" value="HTH_22"/>
    <property type="match status" value="1"/>
</dbReference>
<reference evidence="3 5" key="1">
    <citation type="submission" date="2015-10" db="EMBL/GenBank/DDBJ databases">
        <title>Draft genome of Bosea thiooxidans.</title>
        <authorList>
            <person name="Wang X."/>
        </authorList>
    </citation>
    <scope>NUCLEOTIDE SEQUENCE [LARGE SCALE GENOMIC DNA]</scope>
    <source>
        <strain evidence="3 5">CGMCC 9174</strain>
    </source>
</reference>
<dbReference type="InterPro" id="IPR039446">
    <property type="entry name" value="DauR-like"/>
</dbReference>
<feature type="domain" description="YheO-like" evidence="1">
    <location>
        <begin position="5"/>
        <end position="107"/>
    </location>
</feature>
<dbReference type="InterPro" id="IPR039445">
    <property type="entry name" value="DauR-like_HTH"/>
</dbReference>
<proteinExistence type="predicted"/>
<dbReference type="Proteomes" id="UP000190130">
    <property type="component" value="Unassembled WGS sequence"/>
</dbReference>
<organism evidence="3 5">
    <name type="scientific">Bosea thiooxidans</name>
    <dbReference type="NCBI Taxonomy" id="53254"/>
    <lineage>
        <taxon>Bacteria</taxon>
        <taxon>Pseudomonadati</taxon>
        <taxon>Pseudomonadota</taxon>
        <taxon>Alphaproteobacteria</taxon>
        <taxon>Hyphomicrobiales</taxon>
        <taxon>Boseaceae</taxon>
        <taxon>Bosea</taxon>
    </lineage>
</organism>
<gene>
    <name evidence="3" type="ORF">ARD30_19455</name>
    <name evidence="4" type="ORF">SAMN05660750_02241</name>
</gene>
<accession>A0A0Q3KGZ6</accession>
<name>A0A0Q3KGZ6_9HYPH</name>
<evidence type="ECO:0000313" key="5">
    <source>
        <dbReference type="Proteomes" id="UP000051562"/>
    </source>
</evidence>
<dbReference type="Proteomes" id="UP000051562">
    <property type="component" value="Unassembled WGS sequence"/>
</dbReference>
<evidence type="ECO:0000313" key="4">
    <source>
        <dbReference type="EMBL" id="SKB77144.1"/>
    </source>
</evidence>
<keyword evidence="5" id="KW-1185">Reference proteome</keyword>
<dbReference type="PANTHER" id="PTHR35568:SF1">
    <property type="entry name" value="TRANSCRIPTIONAL REGULATOR DAUR"/>
    <property type="match status" value="1"/>
</dbReference>
<feature type="domain" description="Transcriptional regulator DauR-like HTH" evidence="2">
    <location>
        <begin position="136"/>
        <end position="197"/>
    </location>
</feature>
<dbReference type="PANTHER" id="PTHR35568">
    <property type="entry name" value="TRANSCRIPTIONAL REGULATOR DAUR"/>
    <property type="match status" value="1"/>
</dbReference>
<evidence type="ECO:0000259" key="2">
    <source>
        <dbReference type="Pfam" id="PF13309"/>
    </source>
</evidence>
<dbReference type="AlphaFoldDB" id="A0A0Q3KGZ6"/>
<evidence type="ECO:0000313" key="6">
    <source>
        <dbReference type="Proteomes" id="UP000190130"/>
    </source>
</evidence>
<dbReference type="STRING" id="53254.SAMN05660750_02241"/>
<dbReference type="Pfam" id="PF08348">
    <property type="entry name" value="PAS_6"/>
    <property type="match status" value="1"/>
</dbReference>
<dbReference type="EMBL" id="FUYX01000005">
    <property type="protein sequence ID" value="SKB77144.1"/>
    <property type="molecule type" value="Genomic_DNA"/>
</dbReference>
<sequence>MTPELAPYLPVCDAVALLFRPHAEVVLHDLGSQSVVHIAGNFSQRVLGEPSLLDEIGFDPNETIIGPYEKVNWDGRRLKSISIVLSAGAKAIGVLCINVDVSQFHALMQTLSALATVPAGVEKPQALFKEDWHERINEFVQQWTQSRGLAVTSLSRAEKRELVADLAANGAFGGRNAAAYISRILGLARATVYNYLNQANETPDA</sequence>
<dbReference type="OrthoDB" id="9796595at2"/>
<evidence type="ECO:0000259" key="1">
    <source>
        <dbReference type="Pfam" id="PF08348"/>
    </source>
</evidence>
<reference evidence="4 6" key="2">
    <citation type="submission" date="2017-02" db="EMBL/GenBank/DDBJ databases">
        <authorList>
            <person name="Peterson S.W."/>
        </authorList>
    </citation>
    <scope>NUCLEOTIDE SEQUENCE [LARGE SCALE GENOMIC DNA]</scope>
    <source>
        <strain evidence="4 6">DSM 9653</strain>
    </source>
</reference>
<dbReference type="RefSeq" id="WP_055729592.1">
    <property type="nucleotide sequence ID" value="NZ_FUYX01000005.1"/>
</dbReference>
<evidence type="ECO:0000313" key="3">
    <source>
        <dbReference type="EMBL" id="KQK29011.1"/>
    </source>
</evidence>
<dbReference type="InterPro" id="IPR013559">
    <property type="entry name" value="YheO"/>
</dbReference>